<dbReference type="GO" id="GO:0008745">
    <property type="term" value="F:N-acetylmuramoyl-L-alanine amidase activity"/>
    <property type="evidence" value="ECO:0007669"/>
    <property type="project" value="InterPro"/>
</dbReference>
<dbReference type="EMBL" id="LR134355">
    <property type="protein sequence ID" value="VEG50767.1"/>
    <property type="molecule type" value="Genomic_DNA"/>
</dbReference>
<dbReference type="SMART" id="SM00701">
    <property type="entry name" value="PGRP"/>
    <property type="match status" value="1"/>
</dbReference>
<name>A0A448IER0_MYCCI</name>
<dbReference type="PANTHER" id="PTHR11022">
    <property type="entry name" value="PEPTIDOGLYCAN RECOGNITION PROTEIN"/>
    <property type="match status" value="1"/>
</dbReference>
<dbReference type="SMART" id="SM00644">
    <property type="entry name" value="Ami_2"/>
    <property type="match status" value="1"/>
</dbReference>
<sequence>MTPTTTELALEPVESTLPPAAVVADMICRDGWRAQSPTGSGVEHTITKMTIHHTGTALGDNRNAPSRLLQHQRLHQNDRGWIDIAYHVGVDRNGNIYELRDWRVKGDTATEYNPEGHFLVLCEGNFDEEAVTPEQLEGAAKAFAWAASTFNVSLDELKGHRDFAATACPGADLYSKVKSGELKGLVTDLLARGPVELREICGPEAAERVAAIEAGT</sequence>
<dbReference type="GO" id="GO:0009253">
    <property type="term" value="P:peptidoglycan catabolic process"/>
    <property type="evidence" value="ECO:0007669"/>
    <property type="project" value="InterPro"/>
</dbReference>
<feature type="domain" description="N-acetylmuramoyl-L-alanine amidase" evidence="2">
    <location>
        <begin position="34"/>
        <end position="170"/>
    </location>
</feature>
<dbReference type="GO" id="GO:0008270">
    <property type="term" value="F:zinc ion binding"/>
    <property type="evidence" value="ECO:0007669"/>
    <property type="project" value="InterPro"/>
</dbReference>
<evidence type="ECO:0000259" key="3">
    <source>
        <dbReference type="SMART" id="SM00701"/>
    </source>
</evidence>
<dbReference type="InterPro" id="IPR002502">
    <property type="entry name" value="Amidase_domain"/>
</dbReference>
<dbReference type="Pfam" id="PF01510">
    <property type="entry name" value="Amidase_2"/>
    <property type="match status" value="1"/>
</dbReference>
<dbReference type="InterPro" id="IPR006619">
    <property type="entry name" value="PGRP_domain_met/bac"/>
</dbReference>
<organism evidence="4 5">
    <name type="scientific">Mycolicibacterium chitae</name>
    <name type="common">Mycobacterium chitae</name>
    <dbReference type="NCBI Taxonomy" id="1792"/>
    <lineage>
        <taxon>Bacteria</taxon>
        <taxon>Bacillati</taxon>
        <taxon>Actinomycetota</taxon>
        <taxon>Actinomycetes</taxon>
        <taxon>Mycobacteriales</taxon>
        <taxon>Mycobacteriaceae</taxon>
        <taxon>Mycolicibacterium</taxon>
    </lineage>
</organism>
<accession>A0A448IER0</accession>
<feature type="domain" description="Peptidoglycan recognition protein family" evidence="3">
    <location>
        <begin position="24"/>
        <end position="164"/>
    </location>
</feature>
<keyword evidence="5" id="KW-1185">Reference proteome</keyword>
<dbReference type="SUPFAM" id="SSF55846">
    <property type="entry name" value="N-acetylmuramoyl-L-alanine amidase-like"/>
    <property type="match status" value="1"/>
</dbReference>
<evidence type="ECO:0000313" key="4">
    <source>
        <dbReference type="EMBL" id="VEG50767.1"/>
    </source>
</evidence>
<dbReference type="PANTHER" id="PTHR11022:SF41">
    <property type="entry name" value="PEPTIDOGLYCAN-RECOGNITION PROTEIN LC-RELATED"/>
    <property type="match status" value="1"/>
</dbReference>
<proteinExistence type="inferred from homology"/>
<dbReference type="Gene3D" id="3.40.80.10">
    <property type="entry name" value="Peptidoglycan recognition protein-like"/>
    <property type="match status" value="1"/>
</dbReference>
<dbReference type="InterPro" id="IPR015510">
    <property type="entry name" value="PGRP"/>
</dbReference>
<dbReference type="AlphaFoldDB" id="A0A448IER0"/>
<dbReference type="Proteomes" id="UP000282551">
    <property type="component" value="Chromosome"/>
</dbReference>
<evidence type="ECO:0000256" key="1">
    <source>
        <dbReference type="ARBA" id="ARBA00007553"/>
    </source>
</evidence>
<evidence type="ECO:0000259" key="2">
    <source>
        <dbReference type="SMART" id="SM00644"/>
    </source>
</evidence>
<reference evidence="4 5" key="1">
    <citation type="submission" date="2018-12" db="EMBL/GenBank/DDBJ databases">
        <authorList>
            <consortium name="Pathogen Informatics"/>
        </authorList>
    </citation>
    <scope>NUCLEOTIDE SEQUENCE [LARGE SCALE GENOMIC DNA]</scope>
    <source>
        <strain evidence="4 5">NCTC10485</strain>
    </source>
</reference>
<comment type="similarity">
    <text evidence="1">Belongs to the N-acetylmuramoyl-L-alanine amidase 2 family.</text>
</comment>
<gene>
    <name evidence="4" type="ORF">NCTC10485_05087</name>
</gene>
<dbReference type="CDD" id="cd06583">
    <property type="entry name" value="PGRP"/>
    <property type="match status" value="1"/>
</dbReference>
<evidence type="ECO:0000313" key="5">
    <source>
        <dbReference type="Proteomes" id="UP000282551"/>
    </source>
</evidence>
<protein>
    <submittedName>
        <fullName evidence="4">N-acetylmuramoyl-L-alanine amidase</fullName>
    </submittedName>
</protein>
<dbReference type="InterPro" id="IPR036505">
    <property type="entry name" value="Amidase/PGRP_sf"/>
</dbReference>